<sequence length="107" mass="12056">MKAIGLPELLEIMMYLSKSLSYLTYGQPNEMISEGPLAKPRLEQPLVTTTYLVIIEVFLFLSGHLHLGPDEPSAAVQRYHEYLPATSHTLEKETAFKGPEAKLRKLN</sequence>
<comment type="caution">
    <text evidence="1">The sequence shown here is derived from an EMBL/GenBank/DDBJ whole genome shotgun (WGS) entry which is preliminary data.</text>
</comment>
<evidence type="ECO:0000313" key="1">
    <source>
        <dbReference type="EMBL" id="KAK7754755.1"/>
    </source>
</evidence>
<dbReference type="AlphaFoldDB" id="A0AAN9UT36"/>
<name>A0AAN9UT36_9PEZI</name>
<protein>
    <submittedName>
        <fullName evidence="1">Uncharacterized protein</fullName>
    </submittedName>
</protein>
<dbReference type="EMBL" id="JAKJXP020000018">
    <property type="protein sequence ID" value="KAK7754755.1"/>
    <property type="molecule type" value="Genomic_DNA"/>
</dbReference>
<proteinExistence type="predicted"/>
<reference evidence="1 2" key="1">
    <citation type="submission" date="2024-02" db="EMBL/GenBank/DDBJ databases">
        <title>De novo assembly and annotation of 12 fungi associated with fruit tree decline syndrome in Ontario, Canada.</title>
        <authorList>
            <person name="Sulman M."/>
            <person name="Ellouze W."/>
            <person name="Ilyukhin E."/>
        </authorList>
    </citation>
    <scope>NUCLEOTIDE SEQUENCE [LARGE SCALE GENOMIC DNA]</scope>
    <source>
        <strain evidence="1 2">M11/M66-122</strain>
    </source>
</reference>
<dbReference type="Proteomes" id="UP001320420">
    <property type="component" value="Unassembled WGS sequence"/>
</dbReference>
<accession>A0AAN9UT36</accession>
<organism evidence="1 2">
    <name type="scientific">Diatrype stigma</name>
    <dbReference type="NCBI Taxonomy" id="117547"/>
    <lineage>
        <taxon>Eukaryota</taxon>
        <taxon>Fungi</taxon>
        <taxon>Dikarya</taxon>
        <taxon>Ascomycota</taxon>
        <taxon>Pezizomycotina</taxon>
        <taxon>Sordariomycetes</taxon>
        <taxon>Xylariomycetidae</taxon>
        <taxon>Xylariales</taxon>
        <taxon>Diatrypaceae</taxon>
        <taxon>Diatrype</taxon>
    </lineage>
</organism>
<evidence type="ECO:0000313" key="2">
    <source>
        <dbReference type="Proteomes" id="UP001320420"/>
    </source>
</evidence>
<gene>
    <name evidence="1" type="ORF">SLS62_003315</name>
</gene>
<keyword evidence="2" id="KW-1185">Reference proteome</keyword>